<evidence type="ECO:0000256" key="7">
    <source>
        <dbReference type="PROSITE-ProRule" id="PRU10015"/>
    </source>
</evidence>
<dbReference type="GO" id="GO:0032259">
    <property type="term" value="P:methylation"/>
    <property type="evidence" value="ECO:0007669"/>
    <property type="project" value="UniProtKB-KW"/>
</dbReference>
<dbReference type="InterPro" id="IPR010280">
    <property type="entry name" value="U5_MeTrfase_fam"/>
</dbReference>
<dbReference type="RefSeq" id="WP_279248139.1">
    <property type="nucleotide sequence ID" value="NZ_SHNO01000001.1"/>
</dbReference>
<dbReference type="PROSITE" id="PS01231">
    <property type="entry name" value="TRMA_2"/>
    <property type="match status" value="1"/>
</dbReference>
<proteinExistence type="inferred from homology"/>
<feature type="active site" evidence="7">
    <location>
        <position position="327"/>
    </location>
</feature>
<dbReference type="NCBIfam" id="TIGR02143">
    <property type="entry name" value="trmA_only"/>
    <property type="match status" value="1"/>
</dbReference>
<dbReference type="PANTHER" id="PTHR47790:SF2">
    <property type="entry name" value="TRNA_TMRNA (URACIL-C(5))-METHYLTRANSFERASE"/>
    <property type="match status" value="1"/>
</dbReference>
<organism evidence="8 9">
    <name type="scientific">Candidatus Marimicrobium litorale</name>
    <dbReference type="NCBI Taxonomy" id="2518991"/>
    <lineage>
        <taxon>Bacteria</taxon>
        <taxon>Pseudomonadati</taxon>
        <taxon>Pseudomonadota</taxon>
        <taxon>Gammaproteobacteria</taxon>
        <taxon>Cellvibrionales</taxon>
        <taxon>Halieaceae</taxon>
        <taxon>Marimicrobium</taxon>
    </lineage>
</organism>
<feature type="binding site" evidence="5 6">
    <location>
        <position position="240"/>
    </location>
    <ligand>
        <name>S-adenosyl-L-methionine</name>
        <dbReference type="ChEBI" id="CHEBI:59789"/>
    </ligand>
</feature>
<protein>
    <recommendedName>
        <fullName evidence="5">tRNA/tmRNA (uracil-C(5))-methyltransferase</fullName>
        <ecNumber evidence="5">2.1.1.35</ecNumber>
    </recommendedName>
    <alternativeName>
        <fullName evidence="5">tRNA (uracil(54)-C(5))-methyltransferase</fullName>
    </alternativeName>
    <alternativeName>
        <fullName evidence="5">tRNA(m5U54)-methyltransferase</fullName>
        <shortName evidence="5">RUMT</shortName>
    </alternativeName>
    <alternativeName>
        <fullName evidence="5">tmRNA (uracil(341)-C(5))-methyltransferase</fullName>
    </alternativeName>
</protein>
<dbReference type="InterPro" id="IPR030391">
    <property type="entry name" value="MeTrfase_TrmA_CS"/>
</dbReference>
<keyword evidence="1 5" id="KW-0489">Methyltransferase</keyword>
<feature type="binding site" evidence="5 6">
    <location>
        <position position="191"/>
    </location>
    <ligand>
        <name>S-adenosyl-L-methionine</name>
        <dbReference type="ChEBI" id="CHEBI:59789"/>
    </ligand>
</feature>
<dbReference type="SUPFAM" id="SSF53335">
    <property type="entry name" value="S-adenosyl-L-methionine-dependent methyltransferases"/>
    <property type="match status" value="1"/>
</dbReference>
<keyword evidence="4 5" id="KW-0819">tRNA processing</keyword>
<keyword evidence="3 5" id="KW-0949">S-adenosyl-L-methionine</keyword>
<dbReference type="InterPro" id="IPR029063">
    <property type="entry name" value="SAM-dependent_MTases_sf"/>
</dbReference>
<dbReference type="CDD" id="cd02440">
    <property type="entry name" value="AdoMet_MTases"/>
    <property type="match status" value="1"/>
</dbReference>
<evidence type="ECO:0000313" key="8">
    <source>
        <dbReference type="EMBL" id="MCX2976388.1"/>
    </source>
</evidence>
<feature type="binding site" evidence="5 6">
    <location>
        <position position="219"/>
    </location>
    <ligand>
        <name>S-adenosyl-L-methionine</name>
        <dbReference type="ChEBI" id="CHEBI:59789"/>
    </ligand>
</feature>
<dbReference type="PANTHER" id="PTHR47790">
    <property type="entry name" value="TRNA/TMRNA (URACIL-C(5))-METHYLTRANSFERASE"/>
    <property type="match status" value="1"/>
</dbReference>
<reference evidence="8" key="1">
    <citation type="submission" date="2019-02" db="EMBL/GenBank/DDBJ databases">
        <authorList>
            <person name="Li S.-H."/>
        </authorList>
    </citation>
    <scope>NUCLEOTIDE SEQUENCE</scope>
    <source>
        <strain evidence="8">IMCC11814</strain>
    </source>
</reference>
<feature type="binding site" evidence="5">
    <location>
        <position position="224"/>
    </location>
    <ligand>
        <name>S-adenosyl-L-methionine</name>
        <dbReference type="ChEBI" id="CHEBI:59789"/>
    </ligand>
</feature>
<feature type="active site" description="Proton acceptor" evidence="5">
    <location>
        <position position="361"/>
    </location>
</feature>
<gene>
    <name evidence="5 8" type="primary">trmA</name>
    <name evidence="8" type="ORF">EYC82_03355</name>
</gene>
<comment type="catalytic activity">
    <reaction evidence="5">
        <text>uridine(54) in tRNA + S-adenosyl-L-methionine = 5-methyluridine(54) in tRNA + S-adenosyl-L-homocysteine + H(+)</text>
        <dbReference type="Rhea" id="RHEA:42712"/>
        <dbReference type="Rhea" id="RHEA-COMP:10167"/>
        <dbReference type="Rhea" id="RHEA-COMP:10193"/>
        <dbReference type="ChEBI" id="CHEBI:15378"/>
        <dbReference type="ChEBI" id="CHEBI:57856"/>
        <dbReference type="ChEBI" id="CHEBI:59789"/>
        <dbReference type="ChEBI" id="CHEBI:65315"/>
        <dbReference type="ChEBI" id="CHEBI:74447"/>
        <dbReference type="EC" id="2.1.1.35"/>
    </reaction>
</comment>
<dbReference type="Proteomes" id="UP001143304">
    <property type="component" value="Unassembled WGS sequence"/>
</dbReference>
<comment type="similarity">
    <text evidence="5">Belongs to the class I-like SAM-binding methyltransferase superfamily. RNA M5U methyltransferase family. TrmA subfamily.</text>
</comment>
<sequence length="371" mass="42874">MPLSRIQPDRYRALLDEKVSRVCKLLHPFLPPQPQIVESATLGFRQRAEFRMWHDGDALDYVMYRPGEPKHPIAIEDFPIASDAIRTLMPTLKAQLRESAPLREKLFQVEFLGSLTGEILVSLIYHRALDDNWEQAARHLAHHLNKGSDTLSIIGRSRGQKLIIGRDFVRERLPIHDREYCYRQYEQAFSQPNGQVNIRMVEWACERARALQGDLLELYCGNGNFTLPLSRHFQQVIATEVSKTSIRAARANVEENHIRNVQMLRMSAEEVSEALRGARTFRRLAALPQRLDRYNLNTLFLDPPRAGLDEKTTDMAKNFSSILYVSCNPDTLAKNLHTLHKTHTVEHFALFDQFPYTDHMECGVLLQQRQH</sequence>
<evidence type="ECO:0000256" key="3">
    <source>
        <dbReference type="ARBA" id="ARBA00022691"/>
    </source>
</evidence>
<evidence type="ECO:0000256" key="5">
    <source>
        <dbReference type="HAMAP-Rule" id="MF_01011"/>
    </source>
</evidence>
<comment type="catalytic activity">
    <reaction evidence="5">
        <text>uridine(341) in tmRNA + S-adenosyl-L-methionine = 5-methyluridine(341) in tmRNA + S-adenosyl-L-homocysteine + H(+)</text>
        <dbReference type="Rhea" id="RHEA:43612"/>
        <dbReference type="Rhea" id="RHEA-COMP:10630"/>
        <dbReference type="Rhea" id="RHEA-COMP:10631"/>
        <dbReference type="ChEBI" id="CHEBI:15378"/>
        <dbReference type="ChEBI" id="CHEBI:57856"/>
        <dbReference type="ChEBI" id="CHEBI:59789"/>
        <dbReference type="ChEBI" id="CHEBI:65315"/>
        <dbReference type="ChEBI" id="CHEBI:74447"/>
    </reaction>
</comment>
<keyword evidence="2 5" id="KW-0808">Transferase</keyword>
<dbReference type="EMBL" id="SHNO01000001">
    <property type="protein sequence ID" value="MCX2976388.1"/>
    <property type="molecule type" value="Genomic_DNA"/>
</dbReference>
<dbReference type="GO" id="GO:0030697">
    <property type="term" value="F:tRNA (uracil(54)-C5)-methyltransferase activity, S-adenosyl methionine-dependent"/>
    <property type="evidence" value="ECO:0007669"/>
    <property type="project" value="UniProtKB-EC"/>
</dbReference>
<dbReference type="InterPro" id="IPR030390">
    <property type="entry name" value="MeTrfase_TrmA_AS"/>
</dbReference>
<dbReference type="PROSITE" id="PS01230">
    <property type="entry name" value="TRMA_1"/>
    <property type="match status" value="1"/>
</dbReference>
<dbReference type="Gene3D" id="3.40.50.150">
    <property type="entry name" value="Vaccinia Virus protein VP39"/>
    <property type="match status" value="1"/>
</dbReference>
<evidence type="ECO:0000313" key="9">
    <source>
        <dbReference type="Proteomes" id="UP001143304"/>
    </source>
</evidence>
<dbReference type="InterPro" id="IPR011869">
    <property type="entry name" value="TrmA_MeTrfase"/>
</dbReference>
<dbReference type="PROSITE" id="PS51687">
    <property type="entry name" value="SAM_MT_RNA_M5U"/>
    <property type="match status" value="1"/>
</dbReference>
<evidence type="ECO:0000256" key="4">
    <source>
        <dbReference type="ARBA" id="ARBA00022694"/>
    </source>
</evidence>
<dbReference type="Gene3D" id="2.40.50.1070">
    <property type="match status" value="1"/>
</dbReference>
<evidence type="ECO:0000256" key="2">
    <source>
        <dbReference type="ARBA" id="ARBA00022679"/>
    </source>
</evidence>
<dbReference type="EC" id="2.1.1.35" evidence="5"/>
<dbReference type="HAMAP" id="MF_01011">
    <property type="entry name" value="RNA_methyltr_TrmA"/>
    <property type="match status" value="1"/>
</dbReference>
<feature type="active site" description="Nucleophile" evidence="5 6">
    <location>
        <position position="327"/>
    </location>
</feature>
<evidence type="ECO:0000256" key="6">
    <source>
        <dbReference type="PROSITE-ProRule" id="PRU01024"/>
    </source>
</evidence>
<keyword evidence="9" id="KW-1185">Reference proteome</keyword>
<accession>A0ABT3T2A9</accession>
<feature type="binding site" evidence="5 6">
    <location>
        <position position="302"/>
    </location>
    <ligand>
        <name>S-adenosyl-L-methionine</name>
        <dbReference type="ChEBI" id="CHEBI:59789"/>
    </ligand>
</feature>
<dbReference type="Pfam" id="PF05958">
    <property type="entry name" value="tRNA_U5-meth_tr"/>
    <property type="match status" value="1"/>
</dbReference>
<evidence type="ECO:0000256" key="1">
    <source>
        <dbReference type="ARBA" id="ARBA00022603"/>
    </source>
</evidence>
<comment type="caution">
    <text evidence="8">The sequence shown here is derived from an EMBL/GenBank/DDBJ whole genome shotgun (WGS) entry which is preliminary data.</text>
</comment>
<name>A0ABT3T2A9_9GAMM</name>
<comment type="function">
    <text evidence="5">Dual-specificity methyltransferase that catalyzes the formation of 5-methyluridine at position 54 (m5U54) in all tRNAs, and that of position 341 (m5U341) in tmRNA (transfer-mRNA).</text>
</comment>